<dbReference type="AlphaFoldDB" id="A0A4V1RJK7"/>
<dbReference type="InterPro" id="IPR017453">
    <property type="entry name" value="GCV_H_sub"/>
</dbReference>
<accession>A0A4V1RJK7</accession>
<evidence type="ECO:0000256" key="3">
    <source>
        <dbReference type="HAMAP-Rule" id="MF_00272"/>
    </source>
</evidence>
<comment type="caution">
    <text evidence="6">The sequence shown here is derived from an EMBL/GenBank/DDBJ whole genome shotgun (WGS) entry which is preliminary data.</text>
</comment>
<evidence type="ECO:0000259" key="5">
    <source>
        <dbReference type="PROSITE" id="PS50968"/>
    </source>
</evidence>
<dbReference type="Proteomes" id="UP000291838">
    <property type="component" value="Unassembled WGS sequence"/>
</dbReference>
<comment type="subunit">
    <text evidence="3">The glycine cleavage system is composed of four proteins: P, T, L and H.</text>
</comment>
<evidence type="ECO:0000313" key="6">
    <source>
        <dbReference type="EMBL" id="RYB89122.1"/>
    </source>
</evidence>
<feature type="modified residue" description="N6-lipoyllysine" evidence="3 4">
    <location>
        <position position="63"/>
    </location>
</feature>
<comment type="cofactor">
    <cofactor evidence="3">
        <name>(R)-lipoate</name>
        <dbReference type="ChEBI" id="CHEBI:83088"/>
    </cofactor>
    <text evidence="3">Binds 1 lipoyl cofactor covalently.</text>
</comment>
<dbReference type="GO" id="GO:0005829">
    <property type="term" value="C:cytosol"/>
    <property type="evidence" value="ECO:0007669"/>
    <property type="project" value="TreeGrafter"/>
</dbReference>
<feature type="domain" description="Lipoyl-binding" evidence="5">
    <location>
        <begin position="22"/>
        <end position="104"/>
    </location>
</feature>
<dbReference type="CDD" id="cd06848">
    <property type="entry name" value="GCS_H"/>
    <property type="match status" value="1"/>
</dbReference>
<dbReference type="InterPro" id="IPR002930">
    <property type="entry name" value="GCV_H"/>
</dbReference>
<reference evidence="6 7" key="1">
    <citation type="submission" date="2019-01" db="EMBL/GenBank/DDBJ databases">
        <title>Novel species of Nocardioides.</title>
        <authorList>
            <person name="Liu Q."/>
            <person name="Xin Y.-H."/>
        </authorList>
    </citation>
    <scope>NUCLEOTIDE SEQUENCE [LARGE SCALE GENOMIC DNA]</scope>
    <source>
        <strain evidence="6 7">HLT3-15</strain>
    </source>
</reference>
<dbReference type="HAMAP" id="MF_00272">
    <property type="entry name" value="GcvH"/>
    <property type="match status" value="1"/>
</dbReference>
<sequence length="124" mass="13351">MTIPTDLSYTDQHEWLRFDGDNARVGVTAYASQALGDVVFIELPAIGSKLSAGEPCGELESTKSVSDLFAPANGEVVEINQAVVDNPQLLNDDPFGTGWLFVMRLEGEAQLLDATAYDKLTTEG</sequence>
<evidence type="ECO:0000256" key="1">
    <source>
        <dbReference type="ARBA" id="ARBA00009249"/>
    </source>
</evidence>
<proteinExistence type="inferred from homology"/>
<dbReference type="NCBIfam" id="TIGR00527">
    <property type="entry name" value="gcvH"/>
    <property type="match status" value="1"/>
</dbReference>
<comment type="function">
    <text evidence="3">The glycine cleavage system catalyzes the degradation of glycine. The H protein shuttles the methylamine group of glycine from the P protein to the T protein.</text>
</comment>
<dbReference type="RefSeq" id="WP_129477871.1">
    <property type="nucleotide sequence ID" value="NZ_SDWS01000008.1"/>
</dbReference>
<dbReference type="SUPFAM" id="SSF51230">
    <property type="entry name" value="Single hybrid motif"/>
    <property type="match status" value="1"/>
</dbReference>
<comment type="similarity">
    <text evidence="1 3">Belongs to the GcvH family.</text>
</comment>
<protein>
    <recommendedName>
        <fullName evidence="3">Glycine cleavage system H protein</fullName>
    </recommendedName>
</protein>
<dbReference type="InterPro" id="IPR003016">
    <property type="entry name" value="2-oxoA_DH_lipoyl-BS"/>
</dbReference>
<dbReference type="InterPro" id="IPR033753">
    <property type="entry name" value="GCV_H/Fam206"/>
</dbReference>
<dbReference type="Pfam" id="PF01597">
    <property type="entry name" value="GCV_H"/>
    <property type="match status" value="1"/>
</dbReference>
<dbReference type="InterPro" id="IPR011053">
    <property type="entry name" value="Single_hybrid_motif"/>
</dbReference>
<dbReference type="InterPro" id="IPR000089">
    <property type="entry name" value="Biotin_lipoyl"/>
</dbReference>
<evidence type="ECO:0000313" key="7">
    <source>
        <dbReference type="Proteomes" id="UP000291838"/>
    </source>
</evidence>
<name>A0A4V1RJK7_9ACTN</name>
<dbReference type="PANTHER" id="PTHR11715">
    <property type="entry name" value="GLYCINE CLEAVAGE SYSTEM H PROTEIN"/>
    <property type="match status" value="1"/>
</dbReference>
<dbReference type="PROSITE" id="PS50968">
    <property type="entry name" value="BIOTINYL_LIPOYL"/>
    <property type="match status" value="1"/>
</dbReference>
<dbReference type="GO" id="GO:0005960">
    <property type="term" value="C:glycine cleavage complex"/>
    <property type="evidence" value="ECO:0007669"/>
    <property type="project" value="InterPro"/>
</dbReference>
<keyword evidence="7" id="KW-1185">Reference proteome</keyword>
<dbReference type="GO" id="GO:0009249">
    <property type="term" value="P:protein lipoylation"/>
    <property type="evidence" value="ECO:0007669"/>
    <property type="project" value="TreeGrafter"/>
</dbReference>
<keyword evidence="2 3" id="KW-0450">Lipoyl</keyword>
<evidence type="ECO:0000256" key="4">
    <source>
        <dbReference type="PIRSR" id="PIRSR617453-50"/>
    </source>
</evidence>
<evidence type="ECO:0000256" key="2">
    <source>
        <dbReference type="ARBA" id="ARBA00022823"/>
    </source>
</evidence>
<dbReference type="PROSITE" id="PS00189">
    <property type="entry name" value="LIPOYL"/>
    <property type="match status" value="1"/>
</dbReference>
<dbReference type="OrthoDB" id="9796712at2"/>
<gene>
    <name evidence="3 6" type="primary">gcvH</name>
    <name evidence="6" type="ORF">EUA06_16665</name>
</gene>
<dbReference type="PANTHER" id="PTHR11715:SF3">
    <property type="entry name" value="GLYCINE CLEAVAGE SYSTEM H PROTEIN-RELATED"/>
    <property type="match status" value="1"/>
</dbReference>
<organism evidence="6 7">
    <name type="scientific">Nocardioides glacieisoli</name>
    <dbReference type="NCBI Taxonomy" id="1168730"/>
    <lineage>
        <taxon>Bacteria</taxon>
        <taxon>Bacillati</taxon>
        <taxon>Actinomycetota</taxon>
        <taxon>Actinomycetes</taxon>
        <taxon>Propionibacteriales</taxon>
        <taxon>Nocardioidaceae</taxon>
        <taxon>Nocardioides</taxon>
    </lineage>
</organism>
<dbReference type="Gene3D" id="2.40.50.100">
    <property type="match status" value="1"/>
</dbReference>
<dbReference type="NCBIfam" id="NF002270">
    <property type="entry name" value="PRK01202.1"/>
    <property type="match status" value="1"/>
</dbReference>
<dbReference type="EMBL" id="SDWS01000008">
    <property type="protein sequence ID" value="RYB89122.1"/>
    <property type="molecule type" value="Genomic_DNA"/>
</dbReference>
<dbReference type="GO" id="GO:0019464">
    <property type="term" value="P:glycine decarboxylation via glycine cleavage system"/>
    <property type="evidence" value="ECO:0007669"/>
    <property type="project" value="UniProtKB-UniRule"/>
</dbReference>